<dbReference type="EMBL" id="VMNK01000004">
    <property type="protein sequence ID" value="TVO58245.1"/>
    <property type="molecule type" value="Genomic_DNA"/>
</dbReference>
<keyword evidence="1" id="KW-0812">Transmembrane</keyword>
<proteinExistence type="predicted"/>
<dbReference type="Pfam" id="PF12279">
    <property type="entry name" value="DUF3619"/>
    <property type="match status" value="1"/>
</dbReference>
<organism evidence="2 3">
    <name type="scientific">Denitromonas halophila</name>
    <dbReference type="NCBI Taxonomy" id="1629404"/>
    <lineage>
        <taxon>Bacteria</taxon>
        <taxon>Pseudomonadati</taxon>
        <taxon>Pseudomonadota</taxon>
        <taxon>Betaproteobacteria</taxon>
        <taxon>Rhodocyclales</taxon>
        <taxon>Zoogloeaceae</taxon>
        <taxon>Denitromonas</taxon>
    </lineage>
</organism>
<dbReference type="RefSeq" id="WP_144308717.1">
    <property type="nucleotide sequence ID" value="NZ_VMNK01000004.1"/>
</dbReference>
<sequence>MNDETSEARLGRRIGGLLSQRNAQLGPDTRAALADARRQAVAAASERHFGGFRVPRTGMSWWAGAKPAAAAVLVLGLLFAGDYVNTARTQAVQGEVETALLADDLPIDAYLDQGFRAWLLAESSSSRS</sequence>
<evidence type="ECO:0000313" key="2">
    <source>
        <dbReference type="EMBL" id="TVO58245.1"/>
    </source>
</evidence>
<dbReference type="Proteomes" id="UP000319502">
    <property type="component" value="Unassembled WGS sequence"/>
</dbReference>
<keyword evidence="1" id="KW-0472">Membrane</keyword>
<comment type="caution">
    <text evidence="2">The sequence shown here is derived from an EMBL/GenBank/DDBJ whole genome shotgun (WGS) entry which is preliminary data.</text>
</comment>
<evidence type="ECO:0000313" key="3">
    <source>
        <dbReference type="Proteomes" id="UP000319502"/>
    </source>
</evidence>
<evidence type="ECO:0000256" key="1">
    <source>
        <dbReference type="SAM" id="Phobius"/>
    </source>
</evidence>
<gene>
    <name evidence="2" type="ORF">FHP91_05910</name>
</gene>
<keyword evidence="3" id="KW-1185">Reference proteome</keyword>
<dbReference type="OrthoDB" id="8562153at2"/>
<dbReference type="InterPro" id="IPR022064">
    <property type="entry name" value="DUF3619"/>
</dbReference>
<keyword evidence="1" id="KW-1133">Transmembrane helix</keyword>
<accession>A0A557QZB3</accession>
<dbReference type="AlphaFoldDB" id="A0A557QZB3"/>
<feature type="transmembrane region" description="Helical" evidence="1">
    <location>
        <begin position="59"/>
        <end position="80"/>
    </location>
</feature>
<name>A0A557QZB3_9RHOO</name>
<reference evidence="2 3" key="1">
    <citation type="submission" date="2019-07" db="EMBL/GenBank/DDBJ databases">
        <title>The pathways for chlorine oxyanion respiration interact through the shared metabolite chlorate.</title>
        <authorList>
            <person name="Barnum T.P."/>
            <person name="Cheng Y."/>
            <person name="Hill K.A."/>
            <person name="Lucas L.N."/>
            <person name="Carlson H.K."/>
            <person name="Coates J.D."/>
        </authorList>
    </citation>
    <scope>NUCLEOTIDE SEQUENCE [LARGE SCALE GENOMIC DNA]</scope>
    <source>
        <strain evidence="2 3">SFB-3</strain>
    </source>
</reference>
<protein>
    <submittedName>
        <fullName evidence="2">DUF3619 family protein</fullName>
    </submittedName>
</protein>